<dbReference type="Proteomes" id="UP001652700">
    <property type="component" value="Unplaced"/>
</dbReference>
<evidence type="ECO:0000256" key="1">
    <source>
        <dbReference type="SAM" id="SignalP"/>
    </source>
</evidence>
<feature type="signal peptide" evidence="1">
    <location>
        <begin position="1"/>
        <end position="22"/>
    </location>
</feature>
<dbReference type="KEGG" id="dvv:114326227"/>
<dbReference type="GeneID" id="114326227"/>
<accession>A0A6P7F9P5</accession>
<dbReference type="EnsemblMetazoa" id="XM_028274527.2">
    <property type="protein sequence ID" value="XP_028130328.1"/>
    <property type="gene ID" value="LOC114326227"/>
</dbReference>
<evidence type="ECO:0000313" key="4">
    <source>
        <dbReference type="RefSeq" id="XP_028130328.1"/>
    </source>
</evidence>
<reference evidence="4" key="1">
    <citation type="submission" date="2025-04" db="UniProtKB">
        <authorList>
            <consortium name="RefSeq"/>
        </authorList>
    </citation>
    <scope>IDENTIFICATION</scope>
    <source>
        <tissue evidence="4">Whole insect</tissue>
    </source>
</reference>
<evidence type="ECO:0000313" key="3">
    <source>
        <dbReference type="Proteomes" id="UP001652700"/>
    </source>
</evidence>
<gene>
    <name evidence="4" type="primary">LOC114326227</name>
</gene>
<evidence type="ECO:0000313" key="2">
    <source>
        <dbReference type="EnsemblMetazoa" id="XP_028130328.1"/>
    </source>
</evidence>
<feature type="chain" id="PRO_5027625478" evidence="1">
    <location>
        <begin position="23"/>
        <end position="112"/>
    </location>
</feature>
<reference evidence="2" key="2">
    <citation type="submission" date="2025-05" db="UniProtKB">
        <authorList>
            <consortium name="EnsemblMetazoa"/>
        </authorList>
    </citation>
    <scope>IDENTIFICATION</scope>
</reference>
<dbReference type="InParanoid" id="A0A6P7F9P5"/>
<proteinExistence type="predicted"/>
<protein>
    <submittedName>
        <fullName evidence="4">Uncharacterized protein LOC114326227</fullName>
    </submittedName>
</protein>
<keyword evidence="1" id="KW-0732">Signal</keyword>
<name>A0A6P7F9P5_DIAVI</name>
<dbReference type="RefSeq" id="XP_028130328.1">
    <property type="nucleotide sequence ID" value="XM_028274527.1"/>
</dbReference>
<dbReference type="OrthoDB" id="10488931at2759"/>
<sequence>MHSTGLRSLLLISVLAIVVITAKRRPDYCFCDEGCYCAKSCVEGFVIRSEKFDLCPKDVFCCVNLHYPLPKYLDLDPVQLIDYKNNVVLVAKDVEKELNEKLSKFQEYHLLP</sequence>
<keyword evidence="3" id="KW-1185">Reference proteome</keyword>
<dbReference type="AlphaFoldDB" id="A0A6P7F9P5"/>
<organism evidence="4">
    <name type="scientific">Diabrotica virgifera virgifera</name>
    <name type="common">western corn rootworm</name>
    <dbReference type="NCBI Taxonomy" id="50390"/>
    <lineage>
        <taxon>Eukaryota</taxon>
        <taxon>Metazoa</taxon>
        <taxon>Ecdysozoa</taxon>
        <taxon>Arthropoda</taxon>
        <taxon>Hexapoda</taxon>
        <taxon>Insecta</taxon>
        <taxon>Pterygota</taxon>
        <taxon>Neoptera</taxon>
        <taxon>Endopterygota</taxon>
        <taxon>Coleoptera</taxon>
        <taxon>Polyphaga</taxon>
        <taxon>Cucujiformia</taxon>
        <taxon>Chrysomeloidea</taxon>
        <taxon>Chrysomelidae</taxon>
        <taxon>Galerucinae</taxon>
        <taxon>Diabroticina</taxon>
        <taxon>Diabroticites</taxon>
        <taxon>Diabrotica</taxon>
    </lineage>
</organism>